<dbReference type="Pfam" id="PF02384">
    <property type="entry name" value="N6_Mtase"/>
    <property type="match status" value="1"/>
</dbReference>
<reference evidence="2" key="1">
    <citation type="submission" date="2019-08" db="EMBL/GenBank/DDBJ databases">
        <authorList>
            <person name="Kucharzyk K."/>
            <person name="Murdoch R.W."/>
            <person name="Higgins S."/>
            <person name="Loffler F."/>
        </authorList>
    </citation>
    <scope>NUCLEOTIDE SEQUENCE</scope>
</reference>
<proteinExistence type="predicted"/>
<comment type="caution">
    <text evidence="2">The sequence shown here is derived from an EMBL/GenBank/DDBJ whole genome shotgun (WGS) entry which is preliminary data.</text>
</comment>
<gene>
    <name evidence="2" type="ORF">SDC9_147643</name>
</gene>
<evidence type="ECO:0000313" key="2">
    <source>
        <dbReference type="EMBL" id="MPN00448.1"/>
    </source>
</evidence>
<dbReference type="SUPFAM" id="SSF53335">
    <property type="entry name" value="S-adenosyl-L-methionine-dependent methyltransferases"/>
    <property type="match status" value="1"/>
</dbReference>
<protein>
    <recommendedName>
        <fullName evidence="1">DNA methylase adenine-specific domain-containing protein</fullName>
    </recommendedName>
</protein>
<name>A0A645EEL2_9ZZZZ</name>
<dbReference type="EMBL" id="VSSQ01046476">
    <property type="protein sequence ID" value="MPN00448.1"/>
    <property type="molecule type" value="Genomic_DNA"/>
</dbReference>
<dbReference type="AlphaFoldDB" id="A0A645EEL2"/>
<dbReference type="GO" id="GO:0003677">
    <property type="term" value="F:DNA binding"/>
    <property type="evidence" value="ECO:0007669"/>
    <property type="project" value="InterPro"/>
</dbReference>
<evidence type="ECO:0000259" key="1">
    <source>
        <dbReference type="Pfam" id="PF02384"/>
    </source>
</evidence>
<dbReference type="Gene3D" id="3.40.50.150">
    <property type="entry name" value="Vaccinia Virus protein VP39"/>
    <property type="match status" value="1"/>
</dbReference>
<dbReference type="InterPro" id="IPR029063">
    <property type="entry name" value="SAM-dependent_MTases_sf"/>
</dbReference>
<dbReference type="GO" id="GO:0008170">
    <property type="term" value="F:N-methyltransferase activity"/>
    <property type="evidence" value="ECO:0007669"/>
    <property type="project" value="InterPro"/>
</dbReference>
<feature type="domain" description="DNA methylase adenine-specific" evidence="1">
    <location>
        <begin position="17"/>
        <end position="93"/>
    </location>
</feature>
<accession>A0A645EEL2</accession>
<sequence length="139" mass="16338">MNNNKKARSLNGRQLRNRQDEVLFVDLRRWNENIYEKKYIQFSDEQIDAIKNIYTDWQTNENFEAVPELCCSATKAEIAAQRYSLAPSKYIEFIDHDLEIDYASEMARIQGEMREVLKAEKESQAMLEEAFRGIGYGID</sequence>
<organism evidence="2">
    <name type="scientific">bioreactor metagenome</name>
    <dbReference type="NCBI Taxonomy" id="1076179"/>
    <lineage>
        <taxon>unclassified sequences</taxon>
        <taxon>metagenomes</taxon>
        <taxon>ecological metagenomes</taxon>
    </lineage>
</organism>
<dbReference type="InterPro" id="IPR003356">
    <property type="entry name" value="DNA_methylase_A-5"/>
</dbReference>